<protein>
    <recommendedName>
        <fullName evidence="5">LTXXQ motif family protein</fullName>
    </recommendedName>
</protein>
<evidence type="ECO:0000256" key="1">
    <source>
        <dbReference type="SAM" id="MobiDB-lite"/>
    </source>
</evidence>
<dbReference type="EMBL" id="FNOV01000002">
    <property type="protein sequence ID" value="SDX55593.1"/>
    <property type="molecule type" value="Genomic_DNA"/>
</dbReference>
<accession>A0A1H3CN65</accession>
<evidence type="ECO:0000256" key="2">
    <source>
        <dbReference type="SAM" id="SignalP"/>
    </source>
</evidence>
<keyword evidence="2" id="KW-0732">Signal</keyword>
<dbReference type="AlphaFoldDB" id="A0A1H3CN65"/>
<sequence length="132" mass="14594">MKALFLTLLFLGSLGSVAQAQMKEQYAERAEGADPTVAEAEALTKQMTAQLRLNEAQIVHLRKINSIKVAQADEIQWQYHENPSRMQQALSELQSHYDKECSRILTPSQLSLMRGQQPATPAPLSDTEGGLG</sequence>
<evidence type="ECO:0000313" key="3">
    <source>
        <dbReference type="EMBL" id="SDX55593.1"/>
    </source>
</evidence>
<evidence type="ECO:0000313" key="4">
    <source>
        <dbReference type="Proteomes" id="UP000199249"/>
    </source>
</evidence>
<proteinExistence type="predicted"/>
<organism evidence="3 4">
    <name type="scientific">Hymenobacter psychrophilus</name>
    <dbReference type="NCBI Taxonomy" id="651662"/>
    <lineage>
        <taxon>Bacteria</taxon>
        <taxon>Pseudomonadati</taxon>
        <taxon>Bacteroidota</taxon>
        <taxon>Cytophagia</taxon>
        <taxon>Cytophagales</taxon>
        <taxon>Hymenobacteraceae</taxon>
        <taxon>Hymenobacter</taxon>
    </lineage>
</organism>
<evidence type="ECO:0008006" key="5">
    <source>
        <dbReference type="Google" id="ProtNLM"/>
    </source>
</evidence>
<feature type="signal peptide" evidence="2">
    <location>
        <begin position="1"/>
        <end position="20"/>
    </location>
</feature>
<feature type="region of interest" description="Disordered" evidence="1">
    <location>
        <begin position="108"/>
        <end position="132"/>
    </location>
</feature>
<gene>
    <name evidence="3" type="ORF">SAMN04488069_10254</name>
</gene>
<dbReference type="Proteomes" id="UP000199249">
    <property type="component" value="Unassembled WGS sequence"/>
</dbReference>
<name>A0A1H3CN65_9BACT</name>
<dbReference type="RefSeq" id="WP_092737686.1">
    <property type="nucleotide sequence ID" value="NZ_FNOV01000002.1"/>
</dbReference>
<reference evidence="4" key="1">
    <citation type="submission" date="2016-10" db="EMBL/GenBank/DDBJ databases">
        <authorList>
            <person name="Varghese N."/>
            <person name="Submissions S."/>
        </authorList>
    </citation>
    <scope>NUCLEOTIDE SEQUENCE [LARGE SCALE GENOMIC DNA]</scope>
    <source>
        <strain evidence="4">CGMCC 1.8975</strain>
    </source>
</reference>
<feature type="chain" id="PRO_5011650427" description="LTXXQ motif family protein" evidence="2">
    <location>
        <begin position="21"/>
        <end position="132"/>
    </location>
</feature>
<keyword evidence="4" id="KW-1185">Reference proteome</keyword>
<dbReference type="OrthoDB" id="882497at2"/>